<keyword evidence="2" id="KW-0802">TPR repeat</keyword>
<evidence type="ECO:0000313" key="4">
    <source>
        <dbReference type="EMBL" id="KYH34742.1"/>
    </source>
</evidence>
<keyword evidence="4" id="KW-0378">Hydrolase</keyword>
<dbReference type="RefSeq" id="WP_066824357.1">
    <property type="nucleotide sequence ID" value="NZ_LTBA01000011.1"/>
</dbReference>
<sequence length="608" mass="70735">MKLYGKDKKEMFLSVIGIVSALLISFSLIQYRERVLGNGNINLVMSREARLNALSEQASSYYYNENYDDAIKVYNDLHEKDNENPLWFAKIAEIYSVKGEIEKSEEYITKAKELKNMNENTLNYIIFTEYMNGKYAEALVDGEKALKKYPDNKKLREIMYVVYMNNNKVDKAYELIKSYPVDLNSSYDTATYARMLLLIGEKSKGYQMLKKAWDIDKDEYKIYDVLAQIAVYNQDSLLKDITELSEKNSSDDAYKVWLAKIYSKAKGTSDMAIKLLNEVKGDDVGEIEVKLIEAYALQNVGQNDKADIIIDNIISSNKEDFRVYHTASWYYLGKNDFEKALIYCKKSIKANPNYPDNYGFLMPAILDSIRDYEKNKTVKLNGADKFNKIDKADEFNKTGKPYLRTALMLEPYNYNIMLNIANHWYEEHDLYKALKYFTLAESVKPDDPEIKYSMASIHIQKRVQYLSDNADKKLVHEEEEKAIELLKECNKLSENDPVPKYHRTLGTLYMLQGKSKEAIEQIRLAYHADESDVLNLNNAGCYYITMGDNLERGYYNLLKAYEGLNDSLDQYVIDIITENYQKANKLVHEYYNGKDNEIIHIPDFQLFY</sequence>
<keyword evidence="3" id="KW-1133">Transmembrane helix</keyword>
<dbReference type="EMBL" id="LTBA01000011">
    <property type="protein sequence ID" value="KYH34742.1"/>
    <property type="molecule type" value="Genomic_DNA"/>
</dbReference>
<dbReference type="SUPFAM" id="SSF48452">
    <property type="entry name" value="TPR-like"/>
    <property type="match status" value="3"/>
</dbReference>
<dbReference type="InterPro" id="IPR019734">
    <property type="entry name" value="TPR_rpt"/>
</dbReference>
<dbReference type="PATRIC" id="fig|1121338.3.peg.1375"/>
<dbReference type="GO" id="GO:0006508">
    <property type="term" value="P:proteolysis"/>
    <property type="evidence" value="ECO:0007669"/>
    <property type="project" value="UniProtKB-KW"/>
</dbReference>
<dbReference type="GO" id="GO:0008233">
    <property type="term" value="F:peptidase activity"/>
    <property type="evidence" value="ECO:0007669"/>
    <property type="project" value="UniProtKB-KW"/>
</dbReference>
<dbReference type="SMART" id="SM00028">
    <property type="entry name" value="TPR"/>
    <property type="match status" value="6"/>
</dbReference>
<gene>
    <name evidence="4" type="primary">bepA</name>
    <name evidence="4" type="ORF">CLTEP_13390</name>
</gene>
<feature type="transmembrane region" description="Helical" evidence="3">
    <location>
        <begin position="12"/>
        <end position="31"/>
    </location>
</feature>
<dbReference type="OrthoDB" id="1949098at2"/>
<comment type="caution">
    <text evidence="4">The sequence shown here is derived from an EMBL/GenBank/DDBJ whole genome shotgun (WGS) entry which is preliminary data.</text>
</comment>
<evidence type="ECO:0000256" key="2">
    <source>
        <dbReference type="ARBA" id="ARBA00022803"/>
    </source>
</evidence>
<dbReference type="STRING" id="1121338.CLTEP_13390"/>
<proteinExistence type="predicted"/>
<dbReference type="PANTHER" id="PTHR44858">
    <property type="entry name" value="TETRATRICOPEPTIDE REPEAT PROTEIN 6"/>
    <property type="match status" value="1"/>
</dbReference>
<dbReference type="Gene3D" id="1.25.40.10">
    <property type="entry name" value="Tetratricopeptide repeat domain"/>
    <property type="match status" value="4"/>
</dbReference>
<dbReference type="InterPro" id="IPR050498">
    <property type="entry name" value="Ycf3"/>
</dbReference>
<keyword evidence="5" id="KW-1185">Reference proteome</keyword>
<keyword evidence="3" id="KW-0472">Membrane</keyword>
<dbReference type="AlphaFoldDB" id="A0A151B4Q3"/>
<keyword evidence="1" id="KW-0677">Repeat</keyword>
<evidence type="ECO:0000256" key="3">
    <source>
        <dbReference type="SAM" id="Phobius"/>
    </source>
</evidence>
<evidence type="ECO:0000256" key="1">
    <source>
        <dbReference type="ARBA" id="ARBA00022737"/>
    </source>
</evidence>
<dbReference type="Proteomes" id="UP000075531">
    <property type="component" value="Unassembled WGS sequence"/>
</dbReference>
<reference evidence="4 5" key="1">
    <citation type="submission" date="2016-02" db="EMBL/GenBank/DDBJ databases">
        <title>Genome sequence of Clostridium tepidiprofundi DSM 19306.</title>
        <authorList>
            <person name="Poehlein A."/>
            <person name="Daniel R."/>
        </authorList>
    </citation>
    <scope>NUCLEOTIDE SEQUENCE [LARGE SCALE GENOMIC DNA]</scope>
    <source>
        <strain evidence="4 5">DSM 19306</strain>
    </source>
</reference>
<organism evidence="4 5">
    <name type="scientific">Clostridium tepidiprofundi DSM 19306</name>
    <dbReference type="NCBI Taxonomy" id="1121338"/>
    <lineage>
        <taxon>Bacteria</taxon>
        <taxon>Bacillati</taxon>
        <taxon>Bacillota</taxon>
        <taxon>Clostridia</taxon>
        <taxon>Eubacteriales</taxon>
        <taxon>Clostridiaceae</taxon>
        <taxon>Clostridium</taxon>
    </lineage>
</organism>
<keyword evidence="3" id="KW-0812">Transmembrane</keyword>
<accession>A0A151B4Q3</accession>
<dbReference type="InterPro" id="IPR011990">
    <property type="entry name" value="TPR-like_helical_dom_sf"/>
</dbReference>
<protein>
    <submittedName>
        <fullName evidence="4">Beta-barrel assembly-enhancing protease</fullName>
    </submittedName>
</protein>
<evidence type="ECO:0000313" key="5">
    <source>
        <dbReference type="Proteomes" id="UP000075531"/>
    </source>
</evidence>
<keyword evidence="4" id="KW-0645">Protease</keyword>
<name>A0A151B4Q3_9CLOT</name>
<dbReference type="PANTHER" id="PTHR44858:SF1">
    <property type="entry name" value="UDP-N-ACETYLGLUCOSAMINE--PEPTIDE N-ACETYLGLUCOSAMINYLTRANSFERASE SPINDLY-RELATED"/>
    <property type="match status" value="1"/>
</dbReference>